<feature type="chain" id="PRO_5003839504" description="Secreted protein" evidence="1">
    <location>
        <begin position="42"/>
        <end position="93"/>
    </location>
</feature>
<proteinExistence type="predicted"/>
<evidence type="ECO:0000256" key="1">
    <source>
        <dbReference type="SAM" id="SignalP"/>
    </source>
</evidence>
<dbReference type="AlphaFoldDB" id="K0RW25"/>
<evidence type="ECO:0000313" key="2">
    <source>
        <dbReference type="EMBL" id="EJK50942.1"/>
    </source>
</evidence>
<evidence type="ECO:0000313" key="3">
    <source>
        <dbReference type="Proteomes" id="UP000266841"/>
    </source>
</evidence>
<keyword evidence="3" id="KW-1185">Reference proteome</keyword>
<evidence type="ECO:0008006" key="4">
    <source>
        <dbReference type="Google" id="ProtNLM"/>
    </source>
</evidence>
<name>K0RW25_THAOC</name>
<feature type="signal peptide" evidence="1">
    <location>
        <begin position="1"/>
        <end position="41"/>
    </location>
</feature>
<feature type="non-terminal residue" evidence="2">
    <location>
        <position position="93"/>
    </location>
</feature>
<accession>K0RW25</accession>
<comment type="caution">
    <text evidence="2">The sequence shown here is derived from an EMBL/GenBank/DDBJ whole genome shotgun (WGS) entry which is preliminary data.</text>
</comment>
<dbReference type="Proteomes" id="UP000266841">
    <property type="component" value="Unassembled WGS sequence"/>
</dbReference>
<reference evidence="2 3" key="1">
    <citation type="journal article" date="2012" name="Genome Biol.">
        <title>Genome and low-iron response of an oceanic diatom adapted to chronic iron limitation.</title>
        <authorList>
            <person name="Lommer M."/>
            <person name="Specht M."/>
            <person name="Roy A.S."/>
            <person name="Kraemer L."/>
            <person name="Andreson R."/>
            <person name="Gutowska M.A."/>
            <person name="Wolf J."/>
            <person name="Bergner S.V."/>
            <person name="Schilhabel M.B."/>
            <person name="Klostermeier U.C."/>
            <person name="Beiko R.G."/>
            <person name="Rosenstiel P."/>
            <person name="Hippler M."/>
            <person name="Laroche J."/>
        </authorList>
    </citation>
    <scope>NUCLEOTIDE SEQUENCE [LARGE SCALE GENOMIC DNA]</scope>
    <source>
        <strain evidence="2 3">CCMP1005</strain>
    </source>
</reference>
<gene>
    <name evidence="2" type="ORF">THAOC_29944</name>
</gene>
<organism evidence="2 3">
    <name type="scientific">Thalassiosira oceanica</name>
    <name type="common">Marine diatom</name>
    <dbReference type="NCBI Taxonomy" id="159749"/>
    <lineage>
        <taxon>Eukaryota</taxon>
        <taxon>Sar</taxon>
        <taxon>Stramenopiles</taxon>
        <taxon>Ochrophyta</taxon>
        <taxon>Bacillariophyta</taxon>
        <taxon>Coscinodiscophyceae</taxon>
        <taxon>Thalassiosirophycidae</taxon>
        <taxon>Thalassiosirales</taxon>
        <taxon>Thalassiosiraceae</taxon>
        <taxon>Thalassiosira</taxon>
    </lineage>
</organism>
<keyword evidence="1" id="KW-0732">Signal</keyword>
<dbReference type="EMBL" id="AGNL01042559">
    <property type="protein sequence ID" value="EJK50942.1"/>
    <property type="molecule type" value="Genomic_DNA"/>
</dbReference>
<protein>
    <recommendedName>
        <fullName evidence="4">Secreted protein</fullName>
    </recommendedName>
</protein>
<sequence>MGHKVSTPRGGDSCPAAGAHARRAALRLLLLVAAASRPASSLVTIDGRAEGGTGSRSGDALRMSAVTVSARTTLRRPRHGYHATHSYACASAP</sequence>